<dbReference type="STRING" id="596151.DesfrDRAFT_2058"/>
<evidence type="ECO:0000313" key="3">
    <source>
        <dbReference type="Proteomes" id="UP000006250"/>
    </source>
</evidence>
<reference evidence="2 3" key="1">
    <citation type="submission" date="2010-08" db="EMBL/GenBank/DDBJ databases">
        <title>The draft genome of Desulfovibrio fructosovorans JJ.</title>
        <authorList>
            <consortium name="US DOE Joint Genome Institute (JGI-PGF)"/>
            <person name="Lucas S."/>
            <person name="Copeland A."/>
            <person name="Lapidus A."/>
            <person name="Cheng J.-F."/>
            <person name="Bruce D."/>
            <person name="Goodwin L."/>
            <person name="Pitluck S."/>
            <person name="Land M.L."/>
            <person name="Hauser L."/>
            <person name="Chang Y.-J."/>
            <person name="Jeffries C."/>
            <person name="Wall J.D."/>
            <person name="Stahl D.A."/>
            <person name="Arkin A.P."/>
            <person name="Dehal P."/>
            <person name="Stolyar S.M."/>
            <person name="Hazen T.C."/>
            <person name="Woyke T.J."/>
        </authorList>
    </citation>
    <scope>NUCLEOTIDE SEQUENCE [LARGE SCALE GENOMIC DNA]</scope>
    <source>
        <strain evidence="2 3">JJ</strain>
    </source>
</reference>
<keyword evidence="1" id="KW-0472">Membrane</keyword>
<dbReference type="OrthoDB" id="5453039at2"/>
<gene>
    <name evidence="2" type="ORF">DesfrDRAFT_2058</name>
</gene>
<feature type="transmembrane region" description="Helical" evidence="1">
    <location>
        <begin position="167"/>
        <end position="185"/>
    </location>
</feature>
<dbReference type="RefSeq" id="WP_005993570.1">
    <property type="nucleotide sequence ID" value="NZ_AECZ01000012.1"/>
</dbReference>
<feature type="transmembrane region" description="Helical" evidence="1">
    <location>
        <begin position="7"/>
        <end position="29"/>
    </location>
</feature>
<protein>
    <submittedName>
        <fullName evidence="2">Uncharacterized protein</fullName>
    </submittedName>
</protein>
<keyword evidence="1" id="KW-1133">Transmembrane helix</keyword>
<keyword evidence="3" id="KW-1185">Reference proteome</keyword>
<dbReference type="eggNOG" id="ENOG5032YA5">
    <property type="taxonomic scope" value="Bacteria"/>
</dbReference>
<evidence type="ECO:0000256" key="1">
    <source>
        <dbReference type="SAM" id="Phobius"/>
    </source>
</evidence>
<sequence length="290" mass="31904">MRHILPRLSVLLFVLFLACIADIVLYLVFDARSDVLRSLPGEHHEVVGKLPESVQNVYNRPRSDDPDEENKRIALLNDKVLATHADAPGIAVHFQELRGRVWRGVFTVNPQTPPGRYAVTVFPKEQLHPPGPDQERSMVLVDVFPDAAALRGSYVSLSERFLGLGPWWVVMAIIPLAALLLVYAYRRAGKEEARLHAEGLGPIYKLAKHKDHWDILFGLGSEHGIREGDELALLDPKLRRVGTLTALRVAKESSESKVGLDADISPFHVVSRAAMPSDATGDAAPGGTEG</sequence>
<name>E1JWQ9_SOLFR</name>
<proteinExistence type="predicted"/>
<keyword evidence="1" id="KW-0812">Transmembrane</keyword>
<dbReference type="AlphaFoldDB" id="E1JWQ9"/>
<organism evidence="2 3">
    <name type="scientific">Solidesulfovibrio fructosivorans JJ]</name>
    <dbReference type="NCBI Taxonomy" id="596151"/>
    <lineage>
        <taxon>Bacteria</taxon>
        <taxon>Pseudomonadati</taxon>
        <taxon>Thermodesulfobacteriota</taxon>
        <taxon>Desulfovibrionia</taxon>
        <taxon>Desulfovibrionales</taxon>
        <taxon>Desulfovibrionaceae</taxon>
        <taxon>Solidesulfovibrio</taxon>
    </lineage>
</organism>
<accession>E1JWQ9</accession>
<dbReference type="PROSITE" id="PS51257">
    <property type="entry name" value="PROKAR_LIPOPROTEIN"/>
    <property type="match status" value="1"/>
</dbReference>
<evidence type="ECO:0000313" key="2">
    <source>
        <dbReference type="EMBL" id="EFL51113.1"/>
    </source>
</evidence>
<dbReference type="EMBL" id="AECZ01000012">
    <property type="protein sequence ID" value="EFL51113.1"/>
    <property type="molecule type" value="Genomic_DNA"/>
</dbReference>
<dbReference type="Proteomes" id="UP000006250">
    <property type="component" value="Unassembled WGS sequence"/>
</dbReference>
<comment type="caution">
    <text evidence="2">The sequence shown here is derived from an EMBL/GenBank/DDBJ whole genome shotgun (WGS) entry which is preliminary data.</text>
</comment>